<dbReference type="Proteomes" id="UP000318294">
    <property type="component" value="Unassembled WGS sequence"/>
</dbReference>
<organism evidence="1 2">
    <name type="scientific">Tepidimonas charontis</name>
    <dbReference type="NCBI Taxonomy" id="2267262"/>
    <lineage>
        <taxon>Bacteria</taxon>
        <taxon>Pseudomonadati</taxon>
        <taxon>Pseudomonadota</taxon>
        <taxon>Betaproteobacteria</taxon>
        <taxon>Burkholderiales</taxon>
        <taxon>Tepidimonas</taxon>
    </lineage>
</organism>
<keyword evidence="2" id="KW-1185">Reference proteome</keyword>
<accession>A0A554XFV3</accession>
<evidence type="ECO:0000313" key="1">
    <source>
        <dbReference type="EMBL" id="TSE34713.1"/>
    </source>
</evidence>
<sequence>MRAAIERMSEAVTRLALVEERQAAASTAIDRIAQSLEKLDERLRRLEVAEPMQAKATEWVQSALWALATAAVMFVAGKAGVF</sequence>
<dbReference type="EMBL" id="VJON01000015">
    <property type="protein sequence ID" value="TSE34713.1"/>
    <property type="molecule type" value="Genomic_DNA"/>
</dbReference>
<dbReference type="AlphaFoldDB" id="A0A554XFV3"/>
<gene>
    <name evidence="1" type="ORF">Tchar_01217</name>
</gene>
<protein>
    <submittedName>
        <fullName evidence="1">Uncharacterized protein</fullName>
    </submittedName>
</protein>
<reference evidence="1 2" key="1">
    <citation type="submission" date="2019-07" db="EMBL/GenBank/DDBJ databases">
        <title>Tepidimonas charontis SPSP-6 draft genome.</title>
        <authorList>
            <person name="Da Costa M.S."/>
            <person name="Froufe H.J.C."/>
            <person name="Egas C."/>
            <person name="Albuquerque L."/>
        </authorList>
    </citation>
    <scope>NUCLEOTIDE SEQUENCE [LARGE SCALE GENOMIC DNA]</scope>
    <source>
        <strain evidence="1 2">SPSP-6</strain>
    </source>
</reference>
<proteinExistence type="predicted"/>
<comment type="caution">
    <text evidence="1">The sequence shown here is derived from an EMBL/GenBank/DDBJ whole genome shotgun (WGS) entry which is preliminary data.</text>
</comment>
<evidence type="ECO:0000313" key="2">
    <source>
        <dbReference type="Proteomes" id="UP000318294"/>
    </source>
</evidence>
<name>A0A554XFV3_9BURK</name>